<feature type="transmembrane region" description="Helical" evidence="8">
    <location>
        <begin position="382"/>
        <end position="404"/>
    </location>
</feature>
<evidence type="ECO:0000256" key="2">
    <source>
        <dbReference type="ARBA" id="ARBA00022692"/>
    </source>
</evidence>
<evidence type="ECO:0000313" key="12">
    <source>
        <dbReference type="Proteomes" id="UP000375525"/>
    </source>
</evidence>
<feature type="transmembrane region" description="Helical" evidence="8">
    <location>
        <begin position="156"/>
        <end position="179"/>
    </location>
</feature>
<dbReference type="InterPro" id="IPR027417">
    <property type="entry name" value="P-loop_NTPase"/>
</dbReference>
<feature type="domain" description="ABC transmembrane type-1" evidence="10">
    <location>
        <begin position="158"/>
        <end position="440"/>
    </location>
</feature>
<evidence type="ECO:0000256" key="7">
    <source>
        <dbReference type="SAM" id="MobiDB-lite"/>
    </source>
</evidence>
<evidence type="ECO:0000256" key="3">
    <source>
        <dbReference type="ARBA" id="ARBA00022741"/>
    </source>
</evidence>
<feature type="region of interest" description="Disordered" evidence="7">
    <location>
        <begin position="703"/>
        <end position="730"/>
    </location>
</feature>
<dbReference type="PROSITE" id="PS50929">
    <property type="entry name" value="ABC_TM1F"/>
    <property type="match status" value="1"/>
</dbReference>
<feature type="domain" description="ABC transporter" evidence="9">
    <location>
        <begin position="474"/>
        <end position="709"/>
    </location>
</feature>
<dbReference type="Proteomes" id="UP000375525">
    <property type="component" value="Unassembled WGS sequence"/>
</dbReference>
<keyword evidence="5 8" id="KW-1133">Transmembrane helix</keyword>
<dbReference type="InterPro" id="IPR039421">
    <property type="entry name" value="Type_1_exporter"/>
</dbReference>
<feature type="transmembrane region" description="Helical" evidence="8">
    <location>
        <begin position="191"/>
        <end position="211"/>
    </location>
</feature>
<dbReference type="Pfam" id="PF00005">
    <property type="entry name" value="ABC_tran"/>
    <property type="match status" value="1"/>
</dbReference>
<evidence type="ECO:0000256" key="6">
    <source>
        <dbReference type="ARBA" id="ARBA00023136"/>
    </source>
</evidence>
<feature type="transmembrane region" description="Helical" evidence="8">
    <location>
        <begin position="265"/>
        <end position="289"/>
    </location>
</feature>
<keyword evidence="6 8" id="KW-0472">Membrane</keyword>
<dbReference type="EMBL" id="CABVIH010000037">
    <property type="protein sequence ID" value="VVP55156.1"/>
    <property type="molecule type" value="Genomic_DNA"/>
</dbReference>
<evidence type="ECO:0000259" key="9">
    <source>
        <dbReference type="PROSITE" id="PS50893"/>
    </source>
</evidence>
<dbReference type="RefSeq" id="WP_150782364.1">
    <property type="nucleotide sequence ID" value="NZ_CABVIH010000037.1"/>
</dbReference>
<dbReference type="PANTHER" id="PTHR24221:SF248">
    <property type="entry name" value="ABC TRANSPORTER TRANSMEMBRANE REGION"/>
    <property type="match status" value="1"/>
</dbReference>
<dbReference type="InterPro" id="IPR036640">
    <property type="entry name" value="ABC1_TM_sf"/>
</dbReference>
<evidence type="ECO:0000256" key="1">
    <source>
        <dbReference type="ARBA" id="ARBA00004651"/>
    </source>
</evidence>
<dbReference type="PANTHER" id="PTHR24221">
    <property type="entry name" value="ATP-BINDING CASSETTE SUB-FAMILY B"/>
    <property type="match status" value="1"/>
</dbReference>
<dbReference type="GO" id="GO:0016887">
    <property type="term" value="F:ATP hydrolysis activity"/>
    <property type="evidence" value="ECO:0007669"/>
    <property type="project" value="InterPro"/>
</dbReference>
<evidence type="ECO:0000313" key="11">
    <source>
        <dbReference type="EMBL" id="VVP55156.1"/>
    </source>
</evidence>
<dbReference type="GO" id="GO:0005886">
    <property type="term" value="C:plasma membrane"/>
    <property type="evidence" value="ECO:0007669"/>
    <property type="project" value="UniProtKB-SubCell"/>
</dbReference>
<dbReference type="InterPro" id="IPR003593">
    <property type="entry name" value="AAA+_ATPase"/>
</dbReference>
<evidence type="ECO:0000256" key="4">
    <source>
        <dbReference type="ARBA" id="ARBA00022840"/>
    </source>
</evidence>
<keyword evidence="3" id="KW-0547">Nucleotide-binding</keyword>
<dbReference type="GO" id="GO:0140359">
    <property type="term" value="F:ABC-type transporter activity"/>
    <property type="evidence" value="ECO:0007669"/>
    <property type="project" value="InterPro"/>
</dbReference>
<dbReference type="Gene3D" id="1.20.1560.10">
    <property type="entry name" value="ABC transporter type 1, transmembrane domain"/>
    <property type="match status" value="1"/>
</dbReference>
<evidence type="ECO:0000256" key="5">
    <source>
        <dbReference type="ARBA" id="ARBA00022989"/>
    </source>
</evidence>
<dbReference type="OrthoDB" id="9787557at2"/>
<evidence type="ECO:0000256" key="8">
    <source>
        <dbReference type="SAM" id="Phobius"/>
    </source>
</evidence>
<gene>
    <name evidence="11" type="primary">btuD_10</name>
    <name evidence="11" type="ORF">PS880_05634</name>
</gene>
<keyword evidence="2 8" id="KW-0812">Transmembrane</keyword>
<comment type="subcellular location">
    <subcellularLocation>
        <location evidence="1">Cell membrane</location>
        <topology evidence="1">Multi-pass membrane protein</topology>
    </subcellularLocation>
</comment>
<organism evidence="11 12">
    <name type="scientific">Pseudomonas fluorescens</name>
    <dbReference type="NCBI Taxonomy" id="294"/>
    <lineage>
        <taxon>Bacteria</taxon>
        <taxon>Pseudomonadati</taxon>
        <taxon>Pseudomonadota</taxon>
        <taxon>Gammaproteobacteria</taxon>
        <taxon>Pseudomonadales</taxon>
        <taxon>Pseudomonadaceae</taxon>
        <taxon>Pseudomonas</taxon>
    </lineage>
</organism>
<reference evidence="11 12" key="1">
    <citation type="submission" date="2019-09" db="EMBL/GenBank/DDBJ databases">
        <authorList>
            <person name="Chandra G."/>
            <person name="Truman W A."/>
        </authorList>
    </citation>
    <scope>NUCLEOTIDE SEQUENCE [LARGE SCALE GENOMIC DNA]</scope>
    <source>
        <strain evidence="11">PS880</strain>
    </source>
</reference>
<dbReference type="InterPro" id="IPR003439">
    <property type="entry name" value="ABC_transporter-like_ATP-bd"/>
</dbReference>
<dbReference type="EC" id="3.6.3.33" evidence="11"/>
<dbReference type="AlphaFoldDB" id="A0A5E7PZ18"/>
<dbReference type="SUPFAM" id="SSF90123">
    <property type="entry name" value="ABC transporter transmembrane region"/>
    <property type="match status" value="1"/>
</dbReference>
<dbReference type="Gene3D" id="3.40.50.300">
    <property type="entry name" value="P-loop containing nucleotide triphosphate hydrolases"/>
    <property type="match status" value="1"/>
</dbReference>
<dbReference type="InterPro" id="IPR011527">
    <property type="entry name" value="ABC1_TM_dom"/>
</dbReference>
<protein>
    <submittedName>
        <fullName evidence="11">Vitamin B12 import ATP-binding protein BtuD</fullName>
        <ecNumber evidence="11">3.6.3.33</ecNumber>
    </submittedName>
</protein>
<dbReference type="GO" id="GO:0005524">
    <property type="term" value="F:ATP binding"/>
    <property type="evidence" value="ECO:0007669"/>
    <property type="project" value="UniProtKB-KW"/>
</dbReference>
<proteinExistence type="predicted"/>
<keyword evidence="11" id="KW-0378">Hydrolase</keyword>
<accession>A0A5E7PZ18</accession>
<sequence length="746" mass="79829">MTSDIKGDAFASQLDWICGKCHALFPDRDRPSKRRLKGLLTTPATAVQQEGVQKEVSTVAALLALMDLRAARWISRPDELQLPMVGFVPGLGWGMVVGRDHEGHWRFETFDTVQMLDEVPAQSVFTAVAPVNVAGVQGKTTARAMFRQALFAHKKVFAWAAVAALVGNLLALGGSLYSMQVYDRVMSTHGVSTLVVLTIGAALAALLELLIKMARSGVMEHSVKGMDLSLSHHIFKRLLSIRMDQFPSSVGSLSSQLRSYEQIRAFMSSATMYFAVDTPFALLFVAVIAMLAGPAVAAVPVVFFLLSMAVSLFYRGKIVNHAQSGNALANRKLGLLVETVEGAESIKAFGSRWRQQSQWDLVERAATEEGQKMRRYSEHASYIGAFIQQASYISLVGVGAYLAVTDNTLTSGSLIACSILSGRVLTPVAALPGLIVQWANARAALETLEKVFALELDNHAVANPLAPEKVVGDYEINDLQFSYPGRPQSLQINSLRIRAGEKVAILGAIGAGKSTLLKVLAGLYHPRAGRVLLDGLDIQQISRGHMSEHVGYSPQDIRLVAGSLRDNLLAGLHGVSEQQVLDACRLTGLATVVASHPQGLDLEIAEGGSGLSGGQKQLVGMTRLLLARPDVWLIDEPTASMDDGTEARCLQALSESIGVNQTLVVVTHKMALLSLVDRIVVLGPQGVLADGPKQDVLRAIQAPARPVVPTPPSTPAGNRPAAPTPLSFSTARQMAASAVASSENLQ</sequence>
<feature type="transmembrane region" description="Helical" evidence="8">
    <location>
        <begin position="295"/>
        <end position="314"/>
    </location>
</feature>
<dbReference type="SMART" id="SM00382">
    <property type="entry name" value="AAA"/>
    <property type="match status" value="1"/>
</dbReference>
<dbReference type="SUPFAM" id="SSF52540">
    <property type="entry name" value="P-loop containing nucleoside triphosphate hydrolases"/>
    <property type="match status" value="1"/>
</dbReference>
<evidence type="ECO:0000259" key="10">
    <source>
        <dbReference type="PROSITE" id="PS50929"/>
    </source>
</evidence>
<dbReference type="PROSITE" id="PS50893">
    <property type="entry name" value="ABC_TRANSPORTER_2"/>
    <property type="match status" value="1"/>
</dbReference>
<name>A0A5E7PZ18_PSEFL</name>
<dbReference type="GO" id="GO:0034040">
    <property type="term" value="F:ATPase-coupled lipid transmembrane transporter activity"/>
    <property type="evidence" value="ECO:0007669"/>
    <property type="project" value="TreeGrafter"/>
</dbReference>
<keyword evidence="4 11" id="KW-0067">ATP-binding</keyword>
<dbReference type="Pfam" id="PF00664">
    <property type="entry name" value="ABC_membrane"/>
    <property type="match status" value="1"/>
</dbReference>